<evidence type="ECO:0000256" key="1">
    <source>
        <dbReference type="SAM" id="Phobius"/>
    </source>
</evidence>
<feature type="transmembrane region" description="Helical" evidence="1">
    <location>
        <begin position="6"/>
        <end position="28"/>
    </location>
</feature>
<keyword evidence="1" id="KW-0812">Transmembrane</keyword>
<keyword evidence="3" id="KW-1185">Reference proteome</keyword>
<dbReference type="AlphaFoldDB" id="A0A7Y6DXS1"/>
<dbReference type="RefSeq" id="WP_175347145.1">
    <property type="nucleotide sequence ID" value="NZ_JABMCI010000060.1"/>
</dbReference>
<organism evidence="2 3">
    <name type="scientific">Cellulomonas humilata</name>
    <dbReference type="NCBI Taxonomy" id="144055"/>
    <lineage>
        <taxon>Bacteria</taxon>
        <taxon>Bacillati</taxon>
        <taxon>Actinomycetota</taxon>
        <taxon>Actinomycetes</taxon>
        <taxon>Micrococcales</taxon>
        <taxon>Cellulomonadaceae</taxon>
        <taxon>Cellulomonas</taxon>
    </lineage>
</organism>
<gene>
    <name evidence="2" type="ORF">HP550_08265</name>
</gene>
<dbReference type="EMBL" id="JABMCI010000060">
    <property type="protein sequence ID" value="NUU17244.1"/>
    <property type="molecule type" value="Genomic_DNA"/>
</dbReference>
<protein>
    <submittedName>
        <fullName evidence="2">Uncharacterized protein</fullName>
    </submittedName>
</protein>
<keyword evidence="1" id="KW-0472">Membrane</keyword>
<name>A0A7Y6DXS1_9CELL</name>
<proteinExistence type="predicted"/>
<keyword evidence="1" id="KW-1133">Transmembrane helix</keyword>
<feature type="transmembrane region" description="Helical" evidence="1">
    <location>
        <begin position="85"/>
        <end position="105"/>
    </location>
</feature>
<feature type="transmembrane region" description="Helical" evidence="1">
    <location>
        <begin position="35"/>
        <end position="54"/>
    </location>
</feature>
<comment type="caution">
    <text evidence="2">The sequence shown here is derived from an EMBL/GenBank/DDBJ whole genome shotgun (WGS) entry which is preliminary data.</text>
</comment>
<sequence length="155" mass="15764">MPAHAVLGLLALLLSVLAALTALVYVGVPRTRRALRWPVVVLGVLAMTTIVFAGEAGKTLLTAVESLGSSEEVLAAQAHGHGSDAVTTSVFFLLASTLATVWGPLRPTRPAGGTAARWWAAVVGVLAVTTLVSAVVVLGHALEAVTAGNPAWQVG</sequence>
<dbReference type="Proteomes" id="UP000565724">
    <property type="component" value="Unassembled WGS sequence"/>
</dbReference>
<accession>A0A7Y6DXS1</accession>
<evidence type="ECO:0000313" key="2">
    <source>
        <dbReference type="EMBL" id="NUU17244.1"/>
    </source>
</evidence>
<feature type="transmembrane region" description="Helical" evidence="1">
    <location>
        <begin position="117"/>
        <end position="142"/>
    </location>
</feature>
<evidence type="ECO:0000313" key="3">
    <source>
        <dbReference type="Proteomes" id="UP000565724"/>
    </source>
</evidence>
<reference evidence="2 3" key="1">
    <citation type="submission" date="2020-05" db="EMBL/GenBank/DDBJ databases">
        <title>Genome Sequencing of Type Strains.</title>
        <authorList>
            <person name="Lemaire J.F."/>
            <person name="Inderbitzin P."/>
            <person name="Gregorio O.A."/>
            <person name="Collins S.B."/>
            <person name="Wespe N."/>
            <person name="Knight-Connoni V."/>
        </authorList>
    </citation>
    <scope>NUCLEOTIDE SEQUENCE [LARGE SCALE GENOMIC DNA]</scope>
    <source>
        <strain evidence="2 3">ATCC 25174</strain>
    </source>
</reference>